<comment type="caution">
    <text evidence="7">The sequence shown here is derived from an EMBL/GenBank/DDBJ whole genome shotgun (WGS) entry which is preliminary data.</text>
</comment>
<evidence type="ECO:0000256" key="5">
    <source>
        <dbReference type="ARBA" id="ARBA00023136"/>
    </source>
</evidence>
<name>A0ABQ9FMI6_TEGGR</name>
<dbReference type="PANTHER" id="PTHR31322">
    <property type="entry name" value="E3 UBIQUITIN-PROTEIN LIGASE TM129"/>
    <property type="match status" value="1"/>
</dbReference>
<comment type="similarity">
    <text evidence="2">Belongs to the TMEM129 family.</text>
</comment>
<keyword evidence="3 6" id="KW-0812">Transmembrane</keyword>
<evidence type="ECO:0008006" key="9">
    <source>
        <dbReference type="Google" id="ProtNLM"/>
    </source>
</evidence>
<evidence type="ECO:0000256" key="6">
    <source>
        <dbReference type="SAM" id="Phobius"/>
    </source>
</evidence>
<feature type="transmembrane region" description="Helical" evidence="6">
    <location>
        <begin position="106"/>
        <end position="127"/>
    </location>
</feature>
<proteinExistence type="inferred from homology"/>
<dbReference type="PANTHER" id="PTHR31322:SF2">
    <property type="entry name" value="E3 UBIQUITIN-PROTEIN LIGASE TM129"/>
    <property type="match status" value="1"/>
</dbReference>
<organism evidence="7 8">
    <name type="scientific">Tegillarca granosa</name>
    <name type="common">Malaysian cockle</name>
    <name type="synonym">Anadara granosa</name>
    <dbReference type="NCBI Taxonomy" id="220873"/>
    <lineage>
        <taxon>Eukaryota</taxon>
        <taxon>Metazoa</taxon>
        <taxon>Spiralia</taxon>
        <taxon>Lophotrochozoa</taxon>
        <taxon>Mollusca</taxon>
        <taxon>Bivalvia</taxon>
        <taxon>Autobranchia</taxon>
        <taxon>Pteriomorphia</taxon>
        <taxon>Arcoida</taxon>
        <taxon>Arcoidea</taxon>
        <taxon>Arcidae</taxon>
        <taxon>Tegillarca</taxon>
    </lineage>
</organism>
<evidence type="ECO:0000256" key="2">
    <source>
        <dbReference type="ARBA" id="ARBA00007332"/>
    </source>
</evidence>
<reference evidence="7 8" key="1">
    <citation type="submission" date="2022-12" db="EMBL/GenBank/DDBJ databases">
        <title>Chromosome-level genome of Tegillarca granosa.</title>
        <authorList>
            <person name="Kim J."/>
        </authorList>
    </citation>
    <scope>NUCLEOTIDE SEQUENCE [LARGE SCALE GENOMIC DNA]</scope>
    <source>
        <strain evidence="7">Teg-2019</strain>
        <tissue evidence="7">Adductor muscle</tissue>
    </source>
</reference>
<gene>
    <name evidence="7" type="ORF">KUTeg_004809</name>
</gene>
<evidence type="ECO:0000256" key="3">
    <source>
        <dbReference type="ARBA" id="ARBA00022692"/>
    </source>
</evidence>
<feature type="transmembrane region" description="Helical" evidence="6">
    <location>
        <begin position="16"/>
        <end position="34"/>
    </location>
</feature>
<evidence type="ECO:0000256" key="4">
    <source>
        <dbReference type="ARBA" id="ARBA00022989"/>
    </source>
</evidence>
<keyword evidence="5 6" id="KW-0472">Membrane</keyword>
<keyword evidence="8" id="KW-1185">Reference proteome</keyword>
<keyword evidence="4 6" id="KW-1133">Transmembrane helix</keyword>
<evidence type="ECO:0000313" key="7">
    <source>
        <dbReference type="EMBL" id="KAJ8316905.1"/>
    </source>
</evidence>
<evidence type="ECO:0000313" key="8">
    <source>
        <dbReference type="Proteomes" id="UP001217089"/>
    </source>
</evidence>
<dbReference type="InterPro" id="IPR018801">
    <property type="entry name" value="TM129"/>
</dbReference>
<dbReference type="Pfam" id="PF10272">
    <property type="entry name" value="Tmpp129"/>
    <property type="match status" value="1"/>
</dbReference>
<dbReference type="Proteomes" id="UP001217089">
    <property type="component" value="Unassembled WGS sequence"/>
</dbReference>
<feature type="transmembrane region" description="Helical" evidence="6">
    <location>
        <begin position="73"/>
        <end position="94"/>
    </location>
</feature>
<evidence type="ECO:0000256" key="1">
    <source>
        <dbReference type="ARBA" id="ARBA00004141"/>
    </source>
</evidence>
<protein>
    <recommendedName>
        <fullName evidence="9">Transmembrane protein 129</fullName>
    </recommendedName>
</protein>
<comment type="subcellular location">
    <subcellularLocation>
        <location evidence="1">Membrane</location>
        <topology evidence="1">Multi-pass membrane protein</topology>
    </subcellularLocation>
</comment>
<accession>A0ABQ9FMI6</accession>
<sequence length="345" mass="39636">MYSVSEIFNMTHSEEAVNLLFTLLYIFFSLCLIAPPTEFVSAGITIQNVLSNFLGSEDMNFIYYHIKRTSATVFVHSLFPLGYYVCLGMFSPQLQLFYPWDLNAKWKLFLAICLILPLVAAGLIYYWSRRKWDNHPIARQLHYLGNGDSWRAVASSINIEFRRFDKFMSGVKGRQVVVTDSWVMKVSTYFVYVAHQNDIHLTLAATEEHSISYESMTSVQYLNMVVQSINQNVKPFTIRLNSLEYKDLKDKLSSPIVNARNIEADTCIGCMQKNADIKLVKLCDNMEQGDCSQCYCRPMWCLECMGKWFASRQDQTQPETWLGGKSPCPTCRAKFCVLDVCKIAD</sequence>
<dbReference type="EMBL" id="JARBDR010000246">
    <property type="protein sequence ID" value="KAJ8316905.1"/>
    <property type="molecule type" value="Genomic_DNA"/>
</dbReference>